<keyword evidence="3" id="KW-1185">Reference proteome</keyword>
<feature type="region of interest" description="Disordered" evidence="1">
    <location>
        <begin position="1"/>
        <end position="26"/>
    </location>
</feature>
<dbReference type="RefSeq" id="WP_381827283.1">
    <property type="nucleotide sequence ID" value="NZ_JBHTCF010000002.1"/>
</dbReference>
<dbReference type="InterPro" id="IPR006059">
    <property type="entry name" value="SBP"/>
</dbReference>
<dbReference type="InterPro" id="IPR006311">
    <property type="entry name" value="TAT_signal"/>
</dbReference>
<dbReference type="Gene3D" id="3.40.190.10">
    <property type="entry name" value="Periplasmic binding protein-like II"/>
    <property type="match status" value="1"/>
</dbReference>
<proteinExistence type="predicted"/>
<name>A0ABW2JEU1_9ACTN</name>
<evidence type="ECO:0000313" key="3">
    <source>
        <dbReference type="Proteomes" id="UP001596523"/>
    </source>
</evidence>
<sequence>MTPNSPSPRTSSGAARGSASPAAPSRRSVLSASALAALAVTGGVPLLSACGGSGSKNEGTTTGKKLKDLLPAYAATQPLTPDLPSKNGSAAGFTRALPADELKASVPEKLGKGSEFTVMAPIWGNIPKQGNPYWTAMDKAAGVRVKWQNQDGNVYGQKLGAVLASSSVPDAVVVPGWELNGKIPSAIANKFADLGPYLTGDKVKEYPNLAAIPTGAWQRSIFGGKLRGLPFPAPTTPNIAPLYRADLFEKEGIEPPKTIQEFYDLCKQLNAPKSKVWACGDMSWAAYAIFGVLPEKPYYWKLVDGRLVNRYETDEYLEALEWSRKLYSAGFVHPDAKSETGNTGDLCAAGKVWMYCHDVSDWYGKSVVQRVDDKKFRMGAFDYFAPDGGAPTLYARPPADIWTFVSKKADEKTVRDILALANFCAAPYGSTEQRLRAYGVEGVHHTFKDGVLAKNGRGNNEVFSTYEYLASPAPYVAYTDQPDIVEGIVEWQQRQGAHTRKPLFHGMMIIEPTRYTELNAEFEDLEKDIVRGRKKVSDMQQAAADWKSRGGDKLRDWYKKLLDETGDSAS</sequence>
<evidence type="ECO:0000313" key="2">
    <source>
        <dbReference type="EMBL" id="MFC7303757.1"/>
    </source>
</evidence>
<dbReference type="PROSITE" id="PS51318">
    <property type="entry name" value="TAT"/>
    <property type="match status" value="1"/>
</dbReference>
<gene>
    <name evidence="2" type="ORF">ACFQVC_05955</name>
</gene>
<dbReference type="EMBL" id="JBHTCF010000002">
    <property type="protein sequence ID" value="MFC7303757.1"/>
    <property type="molecule type" value="Genomic_DNA"/>
</dbReference>
<dbReference type="SUPFAM" id="SSF53850">
    <property type="entry name" value="Periplasmic binding protein-like II"/>
    <property type="match status" value="1"/>
</dbReference>
<reference evidence="3" key="1">
    <citation type="journal article" date="2019" name="Int. J. Syst. Evol. Microbiol.">
        <title>The Global Catalogue of Microorganisms (GCM) 10K type strain sequencing project: providing services to taxonomists for standard genome sequencing and annotation.</title>
        <authorList>
            <consortium name="The Broad Institute Genomics Platform"/>
            <consortium name="The Broad Institute Genome Sequencing Center for Infectious Disease"/>
            <person name="Wu L."/>
            <person name="Ma J."/>
        </authorList>
    </citation>
    <scope>NUCLEOTIDE SEQUENCE [LARGE SCALE GENOMIC DNA]</scope>
    <source>
        <strain evidence="3">SYNS20</strain>
    </source>
</reference>
<dbReference type="Pfam" id="PF13416">
    <property type="entry name" value="SBP_bac_8"/>
    <property type="match status" value="1"/>
</dbReference>
<organism evidence="2 3">
    <name type="scientific">Streptomyces monticola</name>
    <dbReference type="NCBI Taxonomy" id="2666263"/>
    <lineage>
        <taxon>Bacteria</taxon>
        <taxon>Bacillati</taxon>
        <taxon>Actinomycetota</taxon>
        <taxon>Actinomycetes</taxon>
        <taxon>Kitasatosporales</taxon>
        <taxon>Streptomycetaceae</taxon>
        <taxon>Streptomyces</taxon>
    </lineage>
</organism>
<dbReference type="Proteomes" id="UP001596523">
    <property type="component" value="Unassembled WGS sequence"/>
</dbReference>
<accession>A0ABW2JEU1</accession>
<evidence type="ECO:0000256" key="1">
    <source>
        <dbReference type="SAM" id="MobiDB-lite"/>
    </source>
</evidence>
<comment type="caution">
    <text evidence="2">The sequence shown here is derived from an EMBL/GenBank/DDBJ whole genome shotgun (WGS) entry which is preliminary data.</text>
</comment>
<protein>
    <submittedName>
        <fullName evidence="2">Extracellular solute-binding protein</fullName>
    </submittedName>
</protein>
<feature type="compositionally biased region" description="Low complexity" evidence="1">
    <location>
        <begin position="7"/>
        <end position="26"/>
    </location>
</feature>